<dbReference type="RefSeq" id="WP_066893912.1">
    <property type="nucleotide sequence ID" value="NZ_LZDN01000040.1"/>
</dbReference>
<dbReference type="CDD" id="cd07988">
    <property type="entry name" value="LPLAT_ABO13168-like"/>
    <property type="match status" value="1"/>
</dbReference>
<evidence type="ECO:0000256" key="3">
    <source>
        <dbReference type="ARBA" id="ARBA00023315"/>
    </source>
</evidence>
<evidence type="ECO:0000256" key="2">
    <source>
        <dbReference type="ARBA" id="ARBA00022679"/>
    </source>
</evidence>
<dbReference type="GO" id="GO:0006654">
    <property type="term" value="P:phosphatidic acid biosynthetic process"/>
    <property type="evidence" value="ECO:0007669"/>
    <property type="project" value="TreeGrafter"/>
</dbReference>
<dbReference type="OrthoDB" id="9796839at2"/>
<reference evidence="5 6" key="1">
    <citation type="submission" date="2016-06" db="EMBL/GenBank/DDBJ databases">
        <title>Draft genome of Moraxella nonliquefaciens CCUG 60284.</title>
        <authorList>
            <person name="Salva-Serra F."/>
            <person name="Engstrom-Jakobsson H."/>
            <person name="Thorell K."/>
            <person name="Gonzales-Siles L."/>
            <person name="Karlsson R."/>
            <person name="Boulund F."/>
            <person name="Engstrand L."/>
            <person name="Kristiansson E."/>
            <person name="Moore E."/>
        </authorList>
    </citation>
    <scope>NUCLEOTIDE SEQUENCE [LARGE SCALE GENOMIC DNA]</scope>
    <source>
        <strain evidence="5 6">CCUG 60284</strain>
    </source>
</reference>
<dbReference type="EMBL" id="LZDN01000040">
    <property type="protein sequence ID" value="OBX48868.1"/>
    <property type="molecule type" value="Genomic_DNA"/>
</dbReference>
<comment type="caution">
    <text evidence="5">The sequence shown here is derived from an EMBL/GenBank/DDBJ whole genome shotgun (WGS) entry which is preliminary data.</text>
</comment>
<dbReference type="SMART" id="SM00563">
    <property type="entry name" value="PlsC"/>
    <property type="match status" value="1"/>
</dbReference>
<accession>A0A1B8PI31</accession>
<dbReference type="Pfam" id="PF01553">
    <property type="entry name" value="Acyltransferase"/>
    <property type="match status" value="1"/>
</dbReference>
<evidence type="ECO:0000259" key="4">
    <source>
        <dbReference type="SMART" id="SM00563"/>
    </source>
</evidence>
<gene>
    <name evidence="5" type="ORF">A9Z60_04305</name>
</gene>
<dbReference type="InterPro" id="IPR002123">
    <property type="entry name" value="Plipid/glycerol_acylTrfase"/>
</dbReference>
<dbReference type="PANTHER" id="PTHR10434:SF9">
    <property type="entry name" value="PHOSPHOLIPID_GLYCEROL ACYLTRANSFERASE DOMAIN-CONTAINING PROTEIN"/>
    <property type="match status" value="1"/>
</dbReference>
<keyword evidence="2 5" id="KW-0808">Transferase</keyword>
<name>A0A1B8PI31_MORNO</name>
<dbReference type="Proteomes" id="UP000092671">
    <property type="component" value="Unassembled WGS sequence"/>
</dbReference>
<dbReference type="AlphaFoldDB" id="A0A1B8PI31"/>
<comment type="pathway">
    <text evidence="1">Lipid metabolism.</text>
</comment>
<dbReference type="SUPFAM" id="SSF69593">
    <property type="entry name" value="Glycerol-3-phosphate (1)-acyltransferase"/>
    <property type="match status" value="1"/>
</dbReference>
<protein>
    <submittedName>
        <fullName evidence="5">Glycerol acyltransferase</fullName>
    </submittedName>
</protein>
<keyword evidence="3 5" id="KW-0012">Acyltransferase</keyword>
<organism evidence="5 6">
    <name type="scientific">Moraxella nonliquefaciens</name>
    <dbReference type="NCBI Taxonomy" id="478"/>
    <lineage>
        <taxon>Bacteria</taxon>
        <taxon>Pseudomonadati</taxon>
        <taxon>Pseudomonadota</taxon>
        <taxon>Gammaproteobacteria</taxon>
        <taxon>Moraxellales</taxon>
        <taxon>Moraxellaceae</taxon>
        <taxon>Moraxella</taxon>
    </lineage>
</organism>
<evidence type="ECO:0000256" key="1">
    <source>
        <dbReference type="ARBA" id="ARBA00005189"/>
    </source>
</evidence>
<proteinExistence type="predicted"/>
<feature type="domain" description="Phospholipid/glycerol acyltransferase" evidence="4">
    <location>
        <begin position="52"/>
        <end position="165"/>
    </location>
</feature>
<dbReference type="PANTHER" id="PTHR10434">
    <property type="entry name" value="1-ACYL-SN-GLYCEROL-3-PHOSPHATE ACYLTRANSFERASE"/>
    <property type="match status" value="1"/>
</dbReference>
<sequence>MDMNTLPTINPDALGDRVPRRHGKFAPRLAKAFLDKAGWRITGEIPNISQAVLLAVPHTSNMDGVYAIPTLLALDVDIKLLGKKQLFKLPILSHFLRWAGVIAIDRDKKGSVLQANINRFKTGKPLFLGLSPEGTRGYTDEWKTGFYYLALGANVPILPVAMDYNTKEVRFMPLFYPTGDILTDLPKIYAYYDGVMGKHADNMSGPLQRRSKL</sequence>
<dbReference type="GO" id="GO:0003841">
    <property type="term" value="F:1-acylglycerol-3-phosphate O-acyltransferase activity"/>
    <property type="evidence" value="ECO:0007669"/>
    <property type="project" value="TreeGrafter"/>
</dbReference>
<evidence type="ECO:0000313" key="6">
    <source>
        <dbReference type="Proteomes" id="UP000092671"/>
    </source>
</evidence>
<evidence type="ECO:0000313" key="5">
    <source>
        <dbReference type="EMBL" id="OBX48868.1"/>
    </source>
</evidence>